<dbReference type="Pfam" id="PF25077">
    <property type="entry name" value="DUF7800"/>
    <property type="match status" value="1"/>
</dbReference>
<dbReference type="SUPFAM" id="SSF56300">
    <property type="entry name" value="Metallo-dependent phosphatases"/>
    <property type="match status" value="1"/>
</dbReference>
<evidence type="ECO:0000259" key="1">
    <source>
        <dbReference type="Pfam" id="PF09423"/>
    </source>
</evidence>
<evidence type="ECO:0000259" key="2">
    <source>
        <dbReference type="Pfam" id="PF25077"/>
    </source>
</evidence>
<sequence length="542" mass="60200">MTALVLGPHLRHVSHHTATIWVETDRPCEVRVVNREHGVDAGARTFTAHGHHYAVVEIEGLEPGARIPYEVVADGETVWPESGSGFPPSQIRTLDASGDLRISFGSCRRSPGSVEQFGYDALAALSDRLRTGGDSVEWPDVLLMVGDQIYADELTDEMRAFIRSRRGPGDLPVEEVADYEEYTYLYKLAWHDDPAVRWLLSTVPTFTIFDDHDIRDDWNTSYAWRQEIWSQPWWRARITGGIGSYWIYQHLGNLSPGERASDPVYRAVRKASDETGDAGAVLDAFAERADKEPASTRWSYAHDWGGVRLIVVDSRCSRLLTADRRGMLDDEEFAWLDGQCQGGMDHLLIASSLPYLLPRTIHHAESWNEAVAGGAWGKTAAKLGEKIRQAADLEHWAAFDESFRALAADVVAVGRGERGPAPASISFLSGDIHYSYLARVTRPDTESKISQIVCSPLRNPLAGLFRWANRIAYTGVARGPFRALAKLARVPVPPLRWRLTDGPWFDNAIATVELSGRDCRVRWETPRDGGALAEMGGAQITG</sequence>
<dbReference type="InterPro" id="IPR029052">
    <property type="entry name" value="Metallo-depent_PP-like"/>
</dbReference>
<keyword evidence="4" id="KW-1185">Reference proteome</keyword>
<evidence type="ECO:0000313" key="4">
    <source>
        <dbReference type="Proteomes" id="UP000316706"/>
    </source>
</evidence>
<proteinExistence type="predicted"/>
<reference evidence="3 4" key="1">
    <citation type="submission" date="2019-06" db="EMBL/GenBank/DDBJ databases">
        <title>Sequencing the genomes of 1000 actinobacteria strains.</title>
        <authorList>
            <person name="Klenk H.-P."/>
        </authorList>
    </citation>
    <scope>NUCLEOTIDE SEQUENCE [LARGE SCALE GENOMIC DNA]</scope>
    <source>
        <strain evidence="3 4">DSM 45043</strain>
    </source>
</reference>
<dbReference type="EMBL" id="VFPO01000001">
    <property type="protein sequence ID" value="TQM66562.1"/>
    <property type="molecule type" value="Genomic_DNA"/>
</dbReference>
<organism evidence="3 4">
    <name type="scientific">Actinomadura hallensis</name>
    <dbReference type="NCBI Taxonomy" id="337895"/>
    <lineage>
        <taxon>Bacteria</taxon>
        <taxon>Bacillati</taxon>
        <taxon>Actinomycetota</taxon>
        <taxon>Actinomycetes</taxon>
        <taxon>Streptosporangiales</taxon>
        <taxon>Thermomonosporaceae</taxon>
        <taxon>Actinomadura</taxon>
    </lineage>
</organism>
<feature type="domain" description="DUF7800" evidence="2">
    <location>
        <begin position="1"/>
        <end position="91"/>
    </location>
</feature>
<gene>
    <name evidence="3" type="ORF">FHX41_0140</name>
</gene>
<dbReference type="Pfam" id="PF09423">
    <property type="entry name" value="PhoD"/>
    <property type="match status" value="1"/>
</dbReference>
<comment type="caution">
    <text evidence="3">The sequence shown here is derived from an EMBL/GenBank/DDBJ whole genome shotgun (WGS) entry which is preliminary data.</text>
</comment>
<protein>
    <submittedName>
        <fullName evidence="3">PhoD-like phosphatase</fullName>
    </submittedName>
</protein>
<dbReference type="InterPro" id="IPR018946">
    <property type="entry name" value="PhoD-like_MPP"/>
</dbReference>
<dbReference type="Proteomes" id="UP000316706">
    <property type="component" value="Unassembled WGS sequence"/>
</dbReference>
<accession>A0A543I7I8</accession>
<evidence type="ECO:0000313" key="3">
    <source>
        <dbReference type="EMBL" id="TQM66562.1"/>
    </source>
</evidence>
<dbReference type="AlphaFoldDB" id="A0A543I7I8"/>
<dbReference type="Gene3D" id="3.60.21.70">
    <property type="entry name" value="PhoD-like phosphatase"/>
    <property type="match status" value="1"/>
</dbReference>
<dbReference type="OrthoDB" id="9795624at2"/>
<dbReference type="InterPro" id="IPR056702">
    <property type="entry name" value="DUF7800"/>
</dbReference>
<dbReference type="PANTHER" id="PTHR37031">
    <property type="entry name" value="METALLOPHOSPHATASE BINDING DOMAIN PROTEIN"/>
    <property type="match status" value="1"/>
</dbReference>
<feature type="domain" description="PhoD-like phosphatase metallophosphatase" evidence="1">
    <location>
        <begin position="139"/>
        <end position="440"/>
    </location>
</feature>
<dbReference type="CDD" id="cd07389">
    <property type="entry name" value="MPP_PhoD"/>
    <property type="match status" value="1"/>
</dbReference>
<name>A0A543I7I8_9ACTN</name>
<dbReference type="PANTHER" id="PTHR37031:SF2">
    <property type="entry name" value="PHOD-LIKE PHOSPHATASE METALLOPHOSPHATASE DOMAIN-CONTAINING PROTEIN"/>
    <property type="match status" value="1"/>
</dbReference>
<dbReference type="InterPro" id="IPR038607">
    <property type="entry name" value="PhoD-like_sf"/>
</dbReference>